<feature type="compositionally biased region" description="Basic residues" evidence="1">
    <location>
        <begin position="8"/>
        <end position="21"/>
    </location>
</feature>
<dbReference type="EMBL" id="CADCTV010000631">
    <property type="protein sequence ID" value="CAA9349053.1"/>
    <property type="molecule type" value="Genomic_DNA"/>
</dbReference>
<dbReference type="AlphaFoldDB" id="A0A6J4M5Y1"/>
<evidence type="ECO:0000256" key="1">
    <source>
        <dbReference type="SAM" id="MobiDB-lite"/>
    </source>
</evidence>
<accession>A0A6J4M5Y1</accession>
<evidence type="ECO:0000313" key="2">
    <source>
        <dbReference type="EMBL" id="CAA9349053.1"/>
    </source>
</evidence>
<organism evidence="2">
    <name type="scientific">uncultured Gemmatimonadota bacterium</name>
    <dbReference type="NCBI Taxonomy" id="203437"/>
    <lineage>
        <taxon>Bacteria</taxon>
        <taxon>Pseudomonadati</taxon>
        <taxon>Gemmatimonadota</taxon>
        <taxon>environmental samples</taxon>
    </lineage>
</organism>
<gene>
    <name evidence="2" type="ORF">AVDCRST_MAG89-3027</name>
</gene>
<feature type="non-terminal residue" evidence="2">
    <location>
        <position position="130"/>
    </location>
</feature>
<protein>
    <submittedName>
        <fullName evidence="2">Uncharacterized protein</fullName>
    </submittedName>
</protein>
<reference evidence="2" key="1">
    <citation type="submission" date="2020-02" db="EMBL/GenBank/DDBJ databases">
        <authorList>
            <person name="Meier V. D."/>
        </authorList>
    </citation>
    <scope>NUCLEOTIDE SEQUENCE</scope>
    <source>
        <strain evidence="2">AVDCRST_MAG89</strain>
    </source>
</reference>
<feature type="region of interest" description="Disordered" evidence="1">
    <location>
        <begin position="1"/>
        <end position="130"/>
    </location>
</feature>
<feature type="non-terminal residue" evidence="2">
    <location>
        <position position="1"/>
    </location>
</feature>
<feature type="compositionally biased region" description="Basic residues" evidence="1">
    <location>
        <begin position="29"/>
        <end position="42"/>
    </location>
</feature>
<sequence length="130" mass="14051">DRTDRTHPARLRQGGRGRGGRAHPGAARGVHHHAAPRGTRARRGADGPGRHSLRRAAGHQRREAALAAGPRADRRHPRAVRRPDERRADGQGGAQHRRRAGHGRAPAPLPAPHRGRARVRLPRGGRAAAM</sequence>
<proteinExistence type="predicted"/>
<feature type="compositionally biased region" description="Basic residues" evidence="1">
    <location>
        <begin position="113"/>
        <end position="123"/>
    </location>
</feature>
<name>A0A6J4M5Y1_9BACT</name>